<dbReference type="InterPro" id="IPR050302">
    <property type="entry name" value="Rab_GAP_TBC_domain"/>
</dbReference>
<feature type="domain" description="Rab-GAP TBC" evidence="2">
    <location>
        <begin position="149"/>
        <end position="442"/>
    </location>
</feature>
<evidence type="ECO:0000256" key="1">
    <source>
        <dbReference type="SAM" id="MobiDB-lite"/>
    </source>
</evidence>
<dbReference type="PANTHER" id="PTHR47219">
    <property type="entry name" value="RAB GTPASE-ACTIVATING PROTEIN 1-LIKE"/>
    <property type="match status" value="1"/>
</dbReference>
<reference evidence="3 4" key="1">
    <citation type="submission" date="2019-03" db="EMBL/GenBank/DDBJ databases">
        <title>An improved genome assembly of the fluke Schistosoma japonicum.</title>
        <authorList>
            <person name="Hu W."/>
            <person name="Luo F."/>
            <person name="Yin M."/>
            <person name="Mo X."/>
            <person name="Sun C."/>
            <person name="Wu Q."/>
            <person name="Zhu B."/>
            <person name="Xiang M."/>
            <person name="Wang J."/>
            <person name="Wang Y."/>
            <person name="Zhang T."/>
            <person name="Xu B."/>
            <person name="Zheng H."/>
            <person name="Feng Z."/>
        </authorList>
    </citation>
    <scope>NUCLEOTIDE SEQUENCE [LARGE SCALE GENOMIC DNA]</scope>
    <source>
        <strain evidence="3">HuSjv2</strain>
        <tissue evidence="3">Worms</tissue>
    </source>
</reference>
<dbReference type="Gene3D" id="1.10.8.270">
    <property type="entry name" value="putative rabgap domain of human tbc1 domain family member 14 like domains"/>
    <property type="match status" value="1"/>
</dbReference>
<name>A0A4Z2DYF5_SCHJA</name>
<feature type="region of interest" description="Disordered" evidence="1">
    <location>
        <begin position="554"/>
        <end position="575"/>
    </location>
</feature>
<evidence type="ECO:0000259" key="2">
    <source>
        <dbReference type="PROSITE" id="PS50086"/>
    </source>
</evidence>
<gene>
    <name evidence="3" type="ORF">EWB00_010401</name>
</gene>
<keyword evidence="4" id="KW-1185">Reference proteome</keyword>
<dbReference type="SUPFAM" id="SSF47923">
    <property type="entry name" value="Ypt/Rab-GAP domain of gyp1p"/>
    <property type="match status" value="2"/>
</dbReference>
<evidence type="ECO:0000313" key="4">
    <source>
        <dbReference type="Proteomes" id="UP000311919"/>
    </source>
</evidence>
<dbReference type="Gene3D" id="1.10.10.750">
    <property type="entry name" value="Ypt/Rab-GAP domain of gyp1p, domain 1"/>
    <property type="match status" value="1"/>
</dbReference>
<dbReference type="STRING" id="6182.A0A4Z2DYF5"/>
<dbReference type="Proteomes" id="UP000311919">
    <property type="component" value="Unassembled WGS sequence"/>
</dbReference>
<dbReference type="SMART" id="SM00164">
    <property type="entry name" value="TBC"/>
    <property type="match status" value="1"/>
</dbReference>
<dbReference type="InterPro" id="IPR000195">
    <property type="entry name" value="Rab-GAP-TBC_dom"/>
</dbReference>
<evidence type="ECO:0000313" key="3">
    <source>
        <dbReference type="EMBL" id="TNN21212.1"/>
    </source>
</evidence>
<accession>A0A4Z2DYF5</accession>
<dbReference type="InterPro" id="IPR035969">
    <property type="entry name" value="Rab-GAP_TBC_sf"/>
</dbReference>
<dbReference type="PANTHER" id="PTHR47219:SF15">
    <property type="entry name" value="TBC1 DOMAIN FAMILY MEMBER 12 ISOFORM X1"/>
    <property type="match status" value="1"/>
</dbReference>
<dbReference type="PROSITE" id="PS50086">
    <property type="entry name" value="TBC_RABGAP"/>
    <property type="match status" value="1"/>
</dbReference>
<dbReference type="AlphaFoldDB" id="A0A4Z2DYF5"/>
<dbReference type="GO" id="GO:0031267">
    <property type="term" value="F:small GTPase binding"/>
    <property type="evidence" value="ECO:0007669"/>
    <property type="project" value="TreeGrafter"/>
</dbReference>
<sequence length="704" mass="81006">MIVQKSDSRIPSLNSVDPTRSGPTLLKKCLQKAAKTASYSIDFKQTSRKEDKCNICQHESASFLILQEKLSYHKSNSLLKMKMYTLESDKRKFLYHGRRQLQKSYTVGTAVSNIEDRQCDLFKIWRYNILTHWKSGYPSKNVRRYFWEGIPSAIRGQVWSLLLGNKLGITRDLFSTCLSQSKRLIELHSIQHSDSFQCETTNHKGSYSVFGFSDNRSHKFNCVVCNFIFSKLNTTPIKREFTRAPTDAGNLTNLHKHNNNVSEEERVVENSSFRIDPSEFEQTSLTDNRAMNLQSIKSEIIGTFPTLNLFAPGCPYHEKLHDLLLAYIVYQPETGYIPGMSFIAGMALIVMDNTYDAFVLFANVLNKSYHQAFSSKNEEKFLVYFNDFDKLFARCLPRLYTHFKEIGFLTTMFLFDWLFTIFSRILSFETCIRIWDLYFLYEESALFYGALAILKLCEKDLLSSNFDELSSFLSNTTLLYSLTPDILVTSMYSFHHLKRQNSDMKKARQAPSQESLFAAMHHLPSSFSKEDVTHFPFKFTSNYSMPQHSFHGTLKSGPIDHSARSPRSVSDESDGALDIDDQYFQPMSSSKKSLYSKIFISPDNKLDSIVAHDINGRDSGVNNLRHKVNKLSTVKTMRCTNPCLSCHIRSSSLEKSLKNNTHRKLPQFYSAYSLDQSTIYHVTNFRQNIRIPLVIGRTSAEMIP</sequence>
<dbReference type="Pfam" id="PF00566">
    <property type="entry name" value="RabGAP-TBC"/>
    <property type="match status" value="1"/>
</dbReference>
<comment type="caution">
    <text evidence="3">The sequence shown here is derived from an EMBL/GenBank/DDBJ whole genome shotgun (WGS) entry which is preliminary data.</text>
</comment>
<dbReference type="Gene3D" id="1.10.472.80">
    <property type="entry name" value="Ypt/Rab-GAP domain of gyp1p, domain 3"/>
    <property type="match status" value="1"/>
</dbReference>
<dbReference type="OrthoDB" id="294251at2759"/>
<dbReference type="EMBL" id="SKCS01000008">
    <property type="protein sequence ID" value="TNN21212.1"/>
    <property type="molecule type" value="Genomic_DNA"/>
</dbReference>
<dbReference type="GO" id="GO:0005096">
    <property type="term" value="F:GTPase activator activity"/>
    <property type="evidence" value="ECO:0007669"/>
    <property type="project" value="TreeGrafter"/>
</dbReference>
<protein>
    <submittedName>
        <fullName evidence="3">Drainin isoform 1</fullName>
    </submittedName>
</protein>
<proteinExistence type="predicted"/>
<organism evidence="3 4">
    <name type="scientific">Schistosoma japonicum</name>
    <name type="common">Blood fluke</name>
    <dbReference type="NCBI Taxonomy" id="6182"/>
    <lineage>
        <taxon>Eukaryota</taxon>
        <taxon>Metazoa</taxon>
        <taxon>Spiralia</taxon>
        <taxon>Lophotrochozoa</taxon>
        <taxon>Platyhelminthes</taxon>
        <taxon>Trematoda</taxon>
        <taxon>Digenea</taxon>
        <taxon>Strigeidida</taxon>
        <taxon>Schistosomatoidea</taxon>
        <taxon>Schistosomatidae</taxon>
        <taxon>Schistosoma</taxon>
    </lineage>
</organism>